<dbReference type="KEGG" id="vg:80540505"/>
<dbReference type="EMBL" id="AP018495">
    <property type="protein sequence ID" value="BBI30153.1"/>
    <property type="molecule type" value="Genomic_DNA"/>
</dbReference>
<evidence type="ECO:0000313" key="2">
    <source>
        <dbReference type="Proteomes" id="UP001161669"/>
    </source>
</evidence>
<reference evidence="2" key="1">
    <citation type="journal article" date="2019" name="J. Virol.">
        <title>Medusavirus, a novel large DNA virus discovered from hot spring water.</title>
        <authorList>
            <person name="Yoshikawa G."/>
            <person name="Blanc-Mathieu R."/>
            <person name="Song C."/>
            <person name="Kayama Y."/>
            <person name="Mochizuki T."/>
            <person name="Murata K."/>
            <person name="Ogata H."/>
            <person name="Takemura M."/>
        </authorList>
    </citation>
    <scope>NUCLEOTIDE SEQUENCE [LARGE SCALE GENOMIC DNA]</scope>
</reference>
<evidence type="ECO:0000313" key="1">
    <source>
        <dbReference type="EMBL" id="BBI30153.1"/>
    </source>
</evidence>
<proteinExistence type="predicted"/>
<organism evidence="1 2">
    <name type="scientific">Acanthamoeba castellanii medusavirus J1</name>
    <dbReference type="NCBI Taxonomy" id="3114988"/>
    <lineage>
        <taxon>Viruses</taxon>
        <taxon>Varidnaviria</taxon>
        <taxon>Bamfordvirae</taxon>
        <taxon>Nucleocytoviricota</taxon>
        <taxon>Megaviricetes</taxon>
        <taxon>Mamonoviridae</taxon>
        <taxon>Medusavirus</taxon>
        <taxon>Medusavirus medusae</taxon>
    </lineage>
</organism>
<dbReference type="Proteomes" id="UP001161669">
    <property type="component" value="Segment"/>
</dbReference>
<protein>
    <submittedName>
        <fullName evidence="1">Uncharacterized protein</fullName>
    </submittedName>
</protein>
<name>A0A3T1CWE7_9VIRU</name>
<sequence>MSFYYEIAELMTSGAHRRYKPGELYSSAPFRKHAPRPSECLACRAYFWCRNDLFKHLRESPTHVR</sequence>
<keyword evidence="2" id="KW-1185">Reference proteome</keyword>
<accession>A0A3T1CWE7</accession>